<dbReference type="RefSeq" id="WP_251917574.1">
    <property type="nucleotide sequence ID" value="NZ_JAMRXG010000019.1"/>
</dbReference>
<sequence>MFGNDPTVVAGTFRRLLDGQFDEVGFAILDRAPGAVRATFESLFARSDCARTVKRCGCSA</sequence>
<dbReference type="Proteomes" id="UP001139157">
    <property type="component" value="Unassembled WGS sequence"/>
</dbReference>
<comment type="caution">
    <text evidence="1">The sequence shown here is derived from an EMBL/GenBank/DDBJ whole genome shotgun (WGS) entry which is preliminary data.</text>
</comment>
<gene>
    <name evidence="1" type="ORF">NDR86_31960</name>
</gene>
<protein>
    <submittedName>
        <fullName evidence="1">Uncharacterized protein</fullName>
    </submittedName>
</protein>
<evidence type="ECO:0000313" key="2">
    <source>
        <dbReference type="Proteomes" id="UP001139157"/>
    </source>
</evidence>
<proteinExistence type="predicted"/>
<dbReference type="EMBL" id="JAMRXG010000019">
    <property type="protein sequence ID" value="MCM6778111.1"/>
    <property type="molecule type" value="Genomic_DNA"/>
</dbReference>
<evidence type="ECO:0000313" key="1">
    <source>
        <dbReference type="EMBL" id="MCM6778111.1"/>
    </source>
</evidence>
<name>A0A9X2EH11_9NOCA</name>
<dbReference type="InterPro" id="IPR043472">
    <property type="entry name" value="Macro_dom-like"/>
</dbReference>
<accession>A0A9X2EH11</accession>
<organism evidence="1 2">
    <name type="scientific">Nocardia pulmonis</name>
    <dbReference type="NCBI Taxonomy" id="2951408"/>
    <lineage>
        <taxon>Bacteria</taxon>
        <taxon>Bacillati</taxon>
        <taxon>Actinomycetota</taxon>
        <taxon>Actinomycetes</taxon>
        <taxon>Mycobacteriales</taxon>
        <taxon>Nocardiaceae</taxon>
        <taxon>Nocardia</taxon>
    </lineage>
</organism>
<reference evidence="1" key="1">
    <citation type="submission" date="2022-06" db="EMBL/GenBank/DDBJ databases">
        <title>Novel species in genus nocardia.</title>
        <authorList>
            <person name="Li F."/>
        </authorList>
    </citation>
    <scope>NUCLEOTIDE SEQUENCE</scope>
    <source>
        <strain evidence="1">CDC141</strain>
    </source>
</reference>
<keyword evidence="2" id="KW-1185">Reference proteome</keyword>
<dbReference type="Gene3D" id="3.40.220.10">
    <property type="entry name" value="Leucine Aminopeptidase, subunit E, domain 1"/>
    <property type="match status" value="1"/>
</dbReference>
<dbReference type="AlphaFoldDB" id="A0A9X2EH11"/>